<dbReference type="PRINTS" id="PR00502">
    <property type="entry name" value="NUDIXFAMILY"/>
</dbReference>
<dbReference type="InterPro" id="IPR020084">
    <property type="entry name" value="NUDIX_hydrolase_CS"/>
</dbReference>
<dbReference type="Gene3D" id="3.90.79.10">
    <property type="entry name" value="Nucleoside Triphosphate Pyrophosphohydrolase"/>
    <property type="match status" value="1"/>
</dbReference>
<comment type="cofactor">
    <cofactor evidence="2">
        <name>Mg(2+)</name>
        <dbReference type="ChEBI" id="CHEBI:18420"/>
    </cofactor>
</comment>
<protein>
    <recommendedName>
        <fullName evidence="4">GDP-mannose pyrophosphatase</fullName>
    </recommendedName>
    <alternativeName>
        <fullName evidence="6">GDP-mannose hydrolase</fullName>
    </alternativeName>
    <alternativeName>
        <fullName evidence="7">GDPMK</fullName>
    </alternativeName>
</protein>
<dbReference type="InterPro" id="IPR015797">
    <property type="entry name" value="NUDIX_hydrolase-like_dom_sf"/>
</dbReference>
<feature type="domain" description="Nudix hydrolase" evidence="9">
    <location>
        <begin position="34"/>
        <end position="163"/>
    </location>
</feature>
<dbReference type="PROSITE" id="PS51462">
    <property type="entry name" value="NUDIX"/>
    <property type="match status" value="1"/>
</dbReference>
<organism evidence="10 11">
    <name type="scientific">Nitrosococcus oceani C-27</name>
    <dbReference type="NCBI Taxonomy" id="314279"/>
    <lineage>
        <taxon>Bacteria</taxon>
        <taxon>Pseudomonadati</taxon>
        <taxon>Pseudomonadota</taxon>
        <taxon>Gammaproteobacteria</taxon>
        <taxon>Chromatiales</taxon>
        <taxon>Chromatiaceae</taxon>
        <taxon>Nitrosococcus</taxon>
    </lineage>
</organism>
<evidence type="ECO:0000259" key="9">
    <source>
        <dbReference type="PROSITE" id="PS51462"/>
    </source>
</evidence>
<keyword evidence="5 8" id="KW-0378">Hydrolase</keyword>
<comment type="catalytic activity">
    <reaction evidence="1">
        <text>GDP-alpha-D-mannose + H2O = alpha-D-mannose 1-phosphate + GMP + 2 H(+)</text>
        <dbReference type="Rhea" id="RHEA:27978"/>
        <dbReference type="ChEBI" id="CHEBI:15377"/>
        <dbReference type="ChEBI" id="CHEBI:15378"/>
        <dbReference type="ChEBI" id="CHEBI:57527"/>
        <dbReference type="ChEBI" id="CHEBI:58115"/>
        <dbReference type="ChEBI" id="CHEBI:58409"/>
    </reaction>
</comment>
<proteinExistence type="inferred from homology"/>
<evidence type="ECO:0000313" key="10">
    <source>
        <dbReference type="EMBL" id="KFI18587.1"/>
    </source>
</evidence>
<dbReference type="SUPFAM" id="SSF55811">
    <property type="entry name" value="Nudix"/>
    <property type="match status" value="1"/>
</dbReference>
<evidence type="ECO:0000256" key="5">
    <source>
        <dbReference type="ARBA" id="ARBA00022801"/>
    </source>
</evidence>
<evidence type="ECO:0000256" key="4">
    <source>
        <dbReference type="ARBA" id="ARBA00016377"/>
    </source>
</evidence>
<dbReference type="PROSITE" id="PS00893">
    <property type="entry name" value="NUDIX_BOX"/>
    <property type="match status" value="1"/>
</dbReference>
<dbReference type="OrthoDB" id="7066556at2"/>
<dbReference type="InterPro" id="IPR020476">
    <property type="entry name" value="Nudix_hydrolase"/>
</dbReference>
<comment type="caution">
    <text evidence="10">The sequence shown here is derived from an EMBL/GenBank/DDBJ whole genome shotgun (WGS) entry which is preliminary data.</text>
</comment>
<dbReference type="Pfam" id="PF00293">
    <property type="entry name" value="NUDIX"/>
    <property type="match status" value="1"/>
</dbReference>
<dbReference type="EMBL" id="JPGN01000076">
    <property type="protein sequence ID" value="KFI18587.1"/>
    <property type="molecule type" value="Genomic_DNA"/>
</dbReference>
<dbReference type="GO" id="GO:0006753">
    <property type="term" value="P:nucleoside phosphate metabolic process"/>
    <property type="evidence" value="ECO:0007669"/>
    <property type="project" value="TreeGrafter"/>
</dbReference>
<name>A0A0E2ZJZ3_9GAMM</name>
<dbReference type="InterPro" id="IPR000086">
    <property type="entry name" value="NUDIX_hydrolase_dom"/>
</dbReference>
<accession>A0A0E2ZJZ3</accession>
<dbReference type="GO" id="GO:0016462">
    <property type="term" value="F:pyrophosphatase activity"/>
    <property type="evidence" value="ECO:0007669"/>
    <property type="project" value="UniProtKB-ARBA"/>
</dbReference>
<sequence length="172" mass="19130">MPNQRTLLYRGRIIDLGLELASLPNGQQISLEIVRHPGGAVIAAVDDKQQICLLHQYRHAAGGFIWEVPAGKLDPGESPFATAQRELAEEAGLRASHWTELGAIYSTPGFCDEILHLYLAQNLTATSRDPQPEEYLESYWFPLAKTLEWAHRGRIKDAKTLVILFRAAAALD</sequence>
<evidence type="ECO:0000256" key="7">
    <source>
        <dbReference type="ARBA" id="ARBA00032272"/>
    </source>
</evidence>
<evidence type="ECO:0000256" key="6">
    <source>
        <dbReference type="ARBA" id="ARBA00032162"/>
    </source>
</evidence>
<dbReference type="AlphaFoldDB" id="A0A0E2ZJZ3"/>
<dbReference type="PANTHER" id="PTHR11839:SF18">
    <property type="entry name" value="NUDIX HYDROLASE DOMAIN-CONTAINING PROTEIN"/>
    <property type="match status" value="1"/>
</dbReference>
<dbReference type="CDD" id="cd03424">
    <property type="entry name" value="NUDIX_ADPRase_Nudt5_UGPPase_Nudt14"/>
    <property type="match status" value="1"/>
</dbReference>
<evidence type="ECO:0000256" key="3">
    <source>
        <dbReference type="ARBA" id="ARBA00007275"/>
    </source>
</evidence>
<dbReference type="Proteomes" id="UP000028839">
    <property type="component" value="Unassembled WGS sequence"/>
</dbReference>
<evidence type="ECO:0000256" key="1">
    <source>
        <dbReference type="ARBA" id="ARBA00000847"/>
    </source>
</evidence>
<gene>
    <name evidence="10" type="ORF">IB75_13355</name>
</gene>
<dbReference type="GO" id="GO:0005829">
    <property type="term" value="C:cytosol"/>
    <property type="evidence" value="ECO:0007669"/>
    <property type="project" value="TreeGrafter"/>
</dbReference>
<evidence type="ECO:0000313" key="11">
    <source>
        <dbReference type="Proteomes" id="UP000028839"/>
    </source>
</evidence>
<evidence type="ECO:0000256" key="8">
    <source>
        <dbReference type="RuleBase" id="RU003476"/>
    </source>
</evidence>
<dbReference type="HOGENOM" id="CLU_062658_5_1_6"/>
<dbReference type="GO" id="GO:0019693">
    <property type="term" value="P:ribose phosphate metabolic process"/>
    <property type="evidence" value="ECO:0007669"/>
    <property type="project" value="TreeGrafter"/>
</dbReference>
<comment type="similarity">
    <text evidence="3">Belongs to the Nudix hydrolase family. NudK subfamily.</text>
</comment>
<evidence type="ECO:0000256" key="2">
    <source>
        <dbReference type="ARBA" id="ARBA00001946"/>
    </source>
</evidence>
<reference evidence="10 11" key="1">
    <citation type="submission" date="2014-07" db="EMBL/GenBank/DDBJ databases">
        <title>Comparative analysis of Nitrosococcus oceani genome inventories of strains from Pacific and Atlantic gyres.</title>
        <authorList>
            <person name="Lim C.K."/>
            <person name="Wang L."/>
            <person name="Sayavedra-Soto L.A."/>
            <person name="Klotz M.G."/>
        </authorList>
    </citation>
    <scope>NUCLEOTIDE SEQUENCE [LARGE SCALE GENOMIC DNA]</scope>
    <source>
        <strain evidence="10 11">C-27</strain>
    </source>
</reference>
<dbReference type="PANTHER" id="PTHR11839">
    <property type="entry name" value="UDP/ADP-SUGAR PYROPHOSPHATASE"/>
    <property type="match status" value="1"/>
</dbReference>